<name>A0ABR7DNI3_9BACT</name>
<dbReference type="EMBL" id="JACOOJ010000014">
    <property type="protein sequence ID" value="MBC5633004.1"/>
    <property type="molecule type" value="Genomic_DNA"/>
</dbReference>
<comment type="caution">
    <text evidence="2">The sequence shown here is derived from an EMBL/GenBank/DDBJ whole genome shotgun (WGS) entry which is preliminary data.</text>
</comment>
<protein>
    <submittedName>
        <fullName evidence="2">DUF3987 domain-containing protein</fullName>
    </submittedName>
</protein>
<evidence type="ECO:0000313" key="3">
    <source>
        <dbReference type="Proteomes" id="UP000651475"/>
    </source>
</evidence>
<feature type="domain" description="Primase C-terminal 1" evidence="1">
    <location>
        <begin position="232"/>
        <end position="295"/>
    </location>
</feature>
<dbReference type="Pfam" id="PF13148">
    <property type="entry name" value="DUF3987"/>
    <property type="match status" value="1"/>
</dbReference>
<reference evidence="2 3" key="1">
    <citation type="submission" date="2020-08" db="EMBL/GenBank/DDBJ databases">
        <title>Genome public.</title>
        <authorList>
            <person name="Liu C."/>
            <person name="Sun Q."/>
        </authorList>
    </citation>
    <scope>NUCLEOTIDE SEQUENCE [LARGE SCALE GENOMIC DNA]</scope>
    <source>
        <strain evidence="2 3">NSJ-79</strain>
    </source>
</reference>
<sequence length="796" mass="90102">METENQGQSVGEQALFPYYDNLYHLRSNKELSLEEVYNLVKGNALRHVTGEIRRAIAEGNPVKAKSLKMQLPCIAVSCRFPEERRTEEAGDYLGYVLVDTDGLTCPAAEYRDRCAAIPFVAFAQVSASGNGNHLVARVKCTAEEHEDVCRSLQHFFETAFGHPTDHTCTDITRAALLCHDPEAYVNLQATAYTVEKEKWKDESEKSGKKLSTFNSQLPTDIGENLRRYLDAADCNLSWVKGQRHANLVSLAFTLNRAGFGEQAVLRECNSRYAQPDFDEKEIVKVITSAYAKGRAEHGCNRKEFAPQAEVSARSASSALYTPALEEKEGSPLEDKRLEYAKEMAKCFPHAVYEHLPPFFLEMFTEGLTEVERSVTLMGSLGIFSAAMPKVSGSYQNAICEPPLYCCIAGAAASGKGMVNKIHKVFHVYAEGIRRESAKEVKVYNNKMKQYNFDMLKQLKSNGKLSEEPECVRQKGIELAGNISRPRMIEQLSDNGHYASLMCETEIDVLNNSMEQDHGQYHDLLNQIFQHEQISKDTKQDKYYSIPFPRMALVFTGTEGQVTRLIHSTEDGLFSRLLCFYITEQGKWKPLTASDDSPRRGNYYNNLGHALQEIALFLDEHPTWVSYTESQRDYMNEIFPLELERLRAFGEGDKTAILFRLGMIHFRICMVLTGLRKGEQRLDIPEIKICDDDFNTATQIIFHCLKHSLVLSTLLKKDEVLKSISNPIISEELFSELGENFTTREAIEKGQILGMEKRTVESALTRWKKNGLIVRVMQGRYKRNNLKNSKSSQAKSV</sequence>
<evidence type="ECO:0000313" key="2">
    <source>
        <dbReference type="EMBL" id="MBC5633004.1"/>
    </source>
</evidence>
<evidence type="ECO:0000259" key="1">
    <source>
        <dbReference type="SMART" id="SM00942"/>
    </source>
</evidence>
<dbReference type="InterPro" id="IPR014820">
    <property type="entry name" value="PriCT_1"/>
</dbReference>
<dbReference type="Pfam" id="PF08708">
    <property type="entry name" value="PriCT_1"/>
    <property type="match status" value="1"/>
</dbReference>
<gene>
    <name evidence="2" type="ORF">H8S65_09510</name>
</gene>
<organism evidence="2 3">
    <name type="scientific">Parabacteroides hominis</name>
    <dbReference type="NCBI Taxonomy" id="2763057"/>
    <lineage>
        <taxon>Bacteria</taxon>
        <taxon>Pseudomonadati</taxon>
        <taxon>Bacteroidota</taxon>
        <taxon>Bacteroidia</taxon>
        <taxon>Bacteroidales</taxon>
        <taxon>Tannerellaceae</taxon>
        <taxon>Parabacteroides</taxon>
    </lineage>
</organism>
<proteinExistence type="predicted"/>
<keyword evidence="3" id="KW-1185">Reference proteome</keyword>
<accession>A0ABR7DNI3</accession>
<dbReference type="Pfam" id="PF08800">
    <property type="entry name" value="BT4734-like_N"/>
    <property type="match status" value="1"/>
</dbReference>
<dbReference type="SMART" id="SM00942">
    <property type="entry name" value="PriCT_1"/>
    <property type="match status" value="1"/>
</dbReference>
<dbReference type="Proteomes" id="UP000651475">
    <property type="component" value="Unassembled WGS sequence"/>
</dbReference>
<dbReference type="InterPro" id="IPR014907">
    <property type="entry name" value="BT4734-like_N"/>
</dbReference>
<dbReference type="InterPro" id="IPR025048">
    <property type="entry name" value="DUF3987"/>
</dbReference>
<dbReference type="RefSeq" id="WP_186929756.1">
    <property type="nucleotide sequence ID" value="NZ_JACOOJ010000014.1"/>
</dbReference>